<evidence type="ECO:0000313" key="3">
    <source>
        <dbReference type="Proteomes" id="UP001186944"/>
    </source>
</evidence>
<comment type="caution">
    <text evidence="2">The sequence shown here is derived from an EMBL/GenBank/DDBJ whole genome shotgun (WGS) entry which is preliminary data.</text>
</comment>
<dbReference type="InterPro" id="IPR036404">
    <property type="entry name" value="Jacalin-like_lectin_dom_sf"/>
</dbReference>
<accession>A0AA88YKH6</accession>
<evidence type="ECO:0008006" key="4">
    <source>
        <dbReference type="Google" id="ProtNLM"/>
    </source>
</evidence>
<evidence type="ECO:0000313" key="2">
    <source>
        <dbReference type="EMBL" id="KAK3106561.1"/>
    </source>
</evidence>
<sequence>MTQYCYGTYSGIDTDVYDNCIVIGGKGGERFEFESLDEGAIVKEIKAWVTGDVLHGIEVTLTDDSSTKFGRAEEIYLQDTTKGEFLFRNYEKITSLIIESEEKYTPEDKKGCLRGLHIKTSEGRSWSVAPQKAKKKVQMYNYPVASGICCGVFGLCNDNMLYQLGFAMLQPVKEAVLKDFKIKETNNYKKIPEVIESLTFSNTTSADQQTKFKTTLSHTTTTTIGYTLTLGRVLEGKIRAGNRSIFQLEGTRTESESTTTKKEATQSKTESKEFEWPINTPAKKKVVATAMVYRCEVDTEYEADVEVKLMNGKVIKYKEVGTFQEQTKRDAWVETKEESIETEV</sequence>
<organism evidence="2 3">
    <name type="scientific">Pinctada imbricata</name>
    <name type="common">Atlantic pearl-oyster</name>
    <name type="synonym">Pinctada martensii</name>
    <dbReference type="NCBI Taxonomy" id="66713"/>
    <lineage>
        <taxon>Eukaryota</taxon>
        <taxon>Metazoa</taxon>
        <taxon>Spiralia</taxon>
        <taxon>Lophotrochozoa</taxon>
        <taxon>Mollusca</taxon>
        <taxon>Bivalvia</taxon>
        <taxon>Autobranchia</taxon>
        <taxon>Pteriomorphia</taxon>
        <taxon>Pterioida</taxon>
        <taxon>Pterioidea</taxon>
        <taxon>Pteriidae</taxon>
        <taxon>Pinctada</taxon>
    </lineage>
</organism>
<feature type="region of interest" description="Disordered" evidence="1">
    <location>
        <begin position="249"/>
        <end position="273"/>
    </location>
</feature>
<reference evidence="2" key="1">
    <citation type="submission" date="2019-08" db="EMBL/GenBank/DDBJ databases">
        <title>The improved chromosome-level genome for the pearl oyster Pinctada fucata martensii using PacBio sequencing and Hi-C.</title>
        <authorList>
            <person name="Zheng Z."/>
        </authorList>
    </citation>
    <scope>NUCLEOTIDE SEQUENCE</scope>
    <source>
        <strain evidence="2">ZZ-2019</strain>
        <tissue evidence="2">Adductor muscle</tissue>
    </source>
</reference>
<proteinExistence type="predicted"/>
<name>A0AA88YKH6_PINIB</name>
<dbReference type="Gene3D" id="2.170.15.10">
    <property type="entry name" value="Proaerolysin, chain A, domain 3"/>
    <property type="match status" value="1"/>
</dbReference>
<dbReference type="AlphaFoldDB" id="A0AA88YKH6"/>
<dbReference type="Gene3D" id="2.100.10.30">
    <property type="entry name" value="Jacalin-like lectin domain"/>
    <property type="match status" value="1"/>
</dbReference>
<dbReference type="Proteomes" id="UP001186944">
    <property type="component" value="Unassembled WGS sequence"/>
</dbReference>
<dbReference type="SUPFAM" id="SSF51101">
    <property type="entry name" value="Mannose-binding lectins"/>
    <property type="match status" value="1"/>
</dbReference>
<dbReference type="EMBL" id="VSWD01000003">
    <property type="protein sequence ID" value="KAK3106561.1"/>
    <property type="molecule type" value="Genomic_DNA"/>
</dbReference>
<gene>
    <name evidence="2" type="ORF">FSP39_022569</name>
</gene>
<feature type="compositionally biased region" description="Basic and acidic residues" evidence="1">
    <location>
        <begin position="251"/>
        <end position="273"/>
    </location>
</feature>
<evidence type="ECO:0000256" key="1">
    <source>
        <dbReference type="SAM" id="MobiDB-lite"/>
    </source>
</evidence>
<dbReference type="SUPFAM" id="SSF56973">
    <property type="entry name" value="Aerolisin/ETX pore-forming domain"/>
    <property type="match status" value="1"/>
</dbReference>
<protein>
    <recommendedName>
        <fullName evidence="4">Jacalin-type lectin domain-containing protein</fullName>
    </recommendedName>
</protein>
<keyword evidence="3" id="KW-1185">Reference proteome</keyword>